<dbReference type="Pfam" id="PF00849">
    <property type="entry name" value="PseudoU_synth_2"/>
    <property type="match status" value="1"/>
</dbReference>
<dbReference type="GO" id="GO:0000455">
    <property type="term" value="P:enzyme-directed rRNA pseudouridine synthesis"/>
    <property type="evidence" value="ECO:0007669"/>
    <property type="project" value="TreeGrafter"/>
</dbReference>
<dbReference type="InterPro" id="IPR020103">
    <property type="entry name" value="PsdUridine_synth_cat_dom_sf"/>
</dbReference>
<evidence type="ECO:0000259" key="4">
    <source>
        <dbReference type="Pfam" id="PF00849"/>
    </source>
</evidence>
<sequence length="303" mass="33807">MNSGWTYREQVDRSAHGLTVLDYYTQRYRHSSRAEWQQRIQSGQVLLDQAETTPETGLLAGQWLTYQRPPWQEPDVPLNFEVIYEDAELMMVAKPSGLPVLPGGGFLEHTLLWRLQQRYPQTTPLPIHRLGRGTSGLMLLARSPKARAHLSQQLRDRQMHKVYRALAQGNSMPDCFSITTPIGKQAHPVLGYIYAAHPQGAVAQSDCQVLRRDAETALLEVSILTGRPHQIRIHLAAAGHPLVGDPLYTIGGVPMTDRPSVNGKLAVPGDCGYHLHAIHLSFTHPNGQLMTFTCPPPAELRND</sequence>
<dbReference type="AlphaFoldDB" id="A0A2T1DTL5"/>
<dbReference type="GO" id="GO:0009982">
    <property type="term" value="F:pseudouridine synthase activity"/>
    <property type="evidence" value="ECO:0007669"/>
    <property type="project" value="InterPro"/>
</dbReference>
<dbReference type="NCBIfam" id="TIGR00005">
    <property type="entry name" value="rluA_subfam"/>
    <property type="match status" value="1"/>
</dbReference>
<dbReference type="CDD" id="cd02869">
    <property type="entry name" value="PseudoU_synth_RluA_like"/>
    <property type="match status" value="1"/>
</dbReference>
<dbReference type="PANTHER" id="PTHR21600:SF88">
    <property type="entry name" value="RNA PSEUDOURIDINE SYNTHASE 5"/>
    <property type="match status" value="1"/>
</dbReference>
<dbReference type="OrthoDB" id="9807829at2"/>
<name>A0A2T1DTL5_9CYAN</name>
<gene>
    <name evidence="5" type="ORF">C7B82_29130</name>
</gene>
<dbReference type="EC" id="5.4.99.-" evidence="3"/>
<evidence type="ECO:0000256" key="3">
    <source>
        <dbReference type="RuleBase" id="RU362028"/>
    </source>
</evidence>
<proteinExistence type="inferred from homology"/>
<evidence type="ECO:0000313" key="6">
    <source>
        <dbReference type="Proteomes" id="UP000239576"/>
    </source>
</evidence>
<dbReference type="PANTHER" id="PTHR21600">
    <property type="entry name" value="MITOCHONDRIAL RNA PSEUDOURIDINE SYNTHASE"/>
    <property type="match status" value="1"/>
</dbReference>
<dbReference type="SUPFAM" id="SSF55120">
    <property type="entry name" value="Pseudouridine synthase"/>
    <property type="match status" value="1"/>
</dbReference>
<keyword evidence="6" id="KW-1185">Reference proteome</keyword>
<comment type="similarity">
    <text evidence="2 3">Belongs to the pseudouridine synthase RluA family.</text>
</comment>
<dbReference type="GO" id="GO:0140098">
    <property type="term" value="F:catalytic activity, acting on RNA"/>
    <property type="evidence" value="ECO:0007669"/>
    <property type="project" value="UniProtKB-ARBA"/>
</dbReference>
<dbReference type="InterPro" id="IPR006224">
    <property type="entry name" value="PsdUridine_synth_RluA-like_CS"/>
</dbReference>
<dbReference type="PROSITE" id="PS01129">
    <property type="entry name" value="PSI_RLU"/>
    <property type="match status" value="1"/>
</dbReference>
<reference evidence="6" key="1">
    <citation type="submission" date="2018-02" db="EMBL/GenBank/DDBJ databases">
        <authorList>
            <person name="Moore K."/>
            <person name="Momper L."/>
        </authorList>
    </citation>
    <scope>NUCLEOTIDE SEQUENCE [LARGE SCALE GENOMIC DNA]</scope>
    <source>
        <strain evidence="6">ULC18</strain>
    </source>
</reference>
<evidence type="ECO:0000256" key="2">
    <source>
        <dbReference type="ARBA" id="ARBA00010876"/>
    </source>
</evidence>
<accession>A0A2T1DTL5</accession>
<dbReference type="InterPro" id="IPR006145">
    <property type="entry name" value="PsdUridine_synth_RsuA/RluA"/>
</dbReference>
<organism evidence="5 6">
    <name type="scientific">Stenomitos frigidus ULC18</name>
    <dbReference type="NCBI Taxonomy" id="2107698"/>
    <lineage>
        <taxon>Bacteria</taxon>
        <taxon>Bacillati</taxon>
        <taxon>Cyanobacteriota</taxon>
        <taxon>Cyanophyceae</taxon>
        <taxon>Leptolyngbyales</taxon>
        <taxon>Leptolyngbyaceae</taxon>
        <taxon>Stenomitos</taxon>
    </lineage>
</organism>
<comment type="caution">
    <text evidence="5">The sequence shown here is derived from an EMBL/GenBank/DDBJ whole genome shotgun (WGS) entry which is preliminary data.</text>
</comment>
<comment type="function">
    <text evidence="3">Responsible for synthesis of pseudouridine from uracil.</text>
</comment>
<dbReference type="InterPro" id="IPR050188">
    <property type="entry name" value="RluA_PseudoU_synthase"/>
</dbReference>
<evidence type="ECO:0000313" key="5">
    <source>
        <dbReference type="EMBL" id="PSB23848.1"/>
    </source>
</evidence>
<feature type="domain" description="Pseudouridine synthase RsuA/RluA-like" evidence="4">
    <location>
        <begin position="89"/>
        <end position="237"/>
    </location>
</feature>
<dbReference type="GO" id="GO:0003723">
    <property type="term" value="F:RNA binding"/>
    <property type="evidence" value="ECO:0007669"/>
    <property type="project" value="InterPro"/>
</dbReference>
<dbReference type="Gene3D" id="3.30.2350.10">
    <property type="entry name" value="Pseudouridine synthase"/>
    <property type="match status" value="1"/>
</dbReference>
<reference evidence="5 6" key="2">
    <citation type="submission" date="2018-03" db="EMBL/GenBank/DDBJ databases">
        <title>The ancient ancestry and fast evolution of plastids.</title>
        <authorList>
            <person name="Moore K.R."/>
            <person name="Magnabosco C."/>
            <person name="Momper L."/>
            <person name="Gold D.A."/>
            <person name="Bosak T."/>
            <person name="Fournier G.P."/>
        </authorList>
    </citation>
    <scope>NUCLEOTIDE SEQUENCE [LARGE SCALE GENOMIC DNA]</scope>
    <source>
        <strain evidence="5 6">ULC18</strain>
    </source>
</reference>
<evidence type="ECO:0000256" key="1">
    <source>
        <dbReference type="ARBA" id="ARBA00000073"/>
    </source>
</evidence>
<dbReference type="Proteomes" id="UP000239576">
    <property type="component" value="Unassembled WGS sequence"/>
</dbReference>
<dbReference type="EMBL" id="PVWK01000158">
    <property type="protein sequence ID" value="PSB23848.1"/>
    <property type="molecule type" value="Genomic_DNA"/>
</dbReference>
<comment type="catalytic activity">
    <reaction evidence="1 3">
        <text>a uridine in RNA = a pseudouridine in RNA</text>
        <dbReference type="Rhea" id="RHEA:48348"/>
        <dbReference type="Rhea" id="RHEA-COMP:12068"/>
        <dbReference type="Rhea" id="RHEA-COMP:12069"/>
        <dbReference type="ChEBI" id="CHEBI:65314"/>
        <dbReference type="ChEBI" id="CHEBI:65315"/>
    </reaction>
</comment>
<dbReference type="InterPro" id="IPR006225">
    <property type="entry name" value="PsdUridine_synth_RluC/D"/>
</dbReference>
<protein>
    <recommendedName>
        <fullName evidence="3">Pseudouridine synthase</fullName>
        <ecNumber evidence="3">5.4.99.-</ecNumber>
    </recommendedName>
</protein>
<keyword evidence="3" id="KW-0413">Isomerase</keyword>